<reference evidence="2 4" key="2">
    <citation type="journal article" date="2013" name="Nature">
        <title>Insights into bilaterian evolution from three spiralian genomes.</title>
        <authorList>
            <person name="Simakov O."/>
            <person name="Marletaz F."/>
            <person name="Cho S.J."/>
            <person name="Edsinger-Gonzales E."/>
            <person name="Havlak P."/>
            <person name="Hellsten U."/>
            <person name="Kuo D.H."/>
            <person name="Larsson T."/>
            <person name="Lv J."/>
            <person name="Arendt D."/>
            <person name="Savage R."/>
            <person name="Osoegawa K."/>
            <person name="de Jong P."/>
            <person name="Grimwood J."/>
            <person name="Chapman J.A."/>
            <person name="Shapiro H."/>
            <person name="Aerts A."/>
            <person name="Otillar R.P."/>
            <person name="Terry A.Y."/>
            <person name="Boore J.L."/>
            <person name="Grigoriev I.V."/>
            <person name="Lindberg D.R."/>
            <person name="Seaver E.C."/>
            <person name="Weisblat D.A."/>
            <person name="Putnam N.H."/>
            <person name="Rokhsar D.S."/>
        </authorList>
    </citation>
    <scope>NUCLEOTIDE SEQUENCE</scope>
</reference>
<dbReference type="InterPro" id="IPR019412">
    <property type="entry name" value="IML2/TPR_39"/>
</dbReference>
<keyword evidence="4" id="KW-1185">Reference proteome</keyword>
<organism evidence="3 4">
    <name type="scientific">Helobdella robusta</name>
    <name type="common">Californian leech</name>
    <dbReference type="NCBI Taxonomy" id="6412"/>
    <lineage>
        <taxon>Eukaryota</taxon>
        <taxon>Metazoa</taxon>
        <taxon>Spiralia</taxon>
        <taxon>Lophotrochozoa</taxon>
        <taxon>Annelida</taxon>
        <taxon>Clitellata</taxon>
        <taxon>Hirudinea</taxon>
        <taxon>Rhynchobdellida</taxon>
        <taxon>Glossiphoniidae</taxon>
        <taxon>Helobdella</taxon>
    </lineage>
</organism>
<dbReference type="EnsemblMetazoa" id="HelroT83856">
    <property type="protein sequence ID" value="HelroP83856"/>
    <property type="gene ID" value="HelroG83856"/>
</dbReference>
<proteinExistence type="predicted"/>
<reference evidence="4" key="1">
    <citation type="submission" date="2012-12" db="EMBL/GenBank/DDBJ databases">
        <authorList>
            <person name="Hellsten U."/>
            <person name="Grimwood J."/>
            <person name="Chapman J.A."/>
            <person name="Shapiro H."/>
            <person name="Aerts A."/>
            <person name="Otillar R.P."/>
            <person name="Terry A.Y."/>
            <person name="Boore J.L."/>
            <person name="Simakov O."/>
            <person name="Marletaz F."/>
            <person name="Cho S.-J."/>
            <person name="Edsinger-Gonzales E."/>
            <person name="Havlak P."/>
            <person name="Kuo D.-H."/>
            <person name="Larsson T."/>
            <person name="Lv J."/>
            <person name="Arendt D."/>
            <person name="Savage R."/>
            <person name="Osoegawa K."/>
            <person name="de Jong P."/>
            <person name="Lindberg D.R."/>
            <person name="Seaver E.C."/>
            <person name="Weisblat D.A."/>
            <person name="Putnam N.H."/>
            <person name="Grigoriev I.V."/>
            <person name="Rokhsar D.S."/>
        </authorList>
    </citation>
    <scope>NUCLEOTIDE SEQUENCE</scope>
</reference>
<dbReference type="EMBL" id="KB097070">
    <property type="protein sequence ID" value="ESN99797.1"/>
    <property type="molecule type" value="Genomic_DNA"/>
</dbReference>
<keyword evidence="1" id="KW-1133">Transmembrane helix</keyword>
<dbReference type="eggNOG" id="KOG3783">
    <property type="taxonomic scope" value="Eukaryota"/>
</dbReference>
<dbReference type="OrthoDB" id="43460at2759"/>
<keyword evidence="1" id="KW-0472">Membrane</keyword>
<dbReference type="InterPro" id="IPR019734">
    <property type="entry name" value="TPR_rpt"/>
</dbReference>
<dbReference type="PANTHER" id="PTHR31859:SF9">
    <property type="entry name" value="TETRATRICOPEPTIDE REPEAT PROTEIN 39B"/>
    <property type="match status" value="1"/>
</dbReference>
<keyword evidence="1" id="KW-0812">Transmembrane</keyword>
<dbReference type="Gene3D" id="1.25.40.10">
    <property type="entry name" value="Tetratricopeptide repeat domain"/>
    <property type="match status" value="2"/>
</dbReference>
<accession>T1G5B1</accession>
<dbReference type="PANTHER" id="PTHR31859">
    <property type="entry name" value="TETRATRICOPEPTIDE REPEAT PROTEIN 39 FAMILY MEMBER"/>
    <property type="match status" value="1"/>
</dbReference>
<evidence type="ECO:0000313" key="3">
    <source>
        <dbReference type="EnsemblMetazoa" id="HelroP83856"/>
    </source>
</evidence>
<dbReference type="SMART" id="SM00028">
    <property type="entry name" value="TPR"/>
    <property type="match status" value="3"/>
</dbReference>
<dbReference type="KEGG" id="hro:HELRODRAFT_83856"/>
<dbReference type="InParanoid" id="T1G5B1"/>
<reference evidence="3" key="3">
    <citation type="submission" date="2015-06" db="UniProtKB">
        <authorList>
            <consortium name="EnsemblMetazoa"/>
        </authorList>
    </citation>
    <scope>IDENTIFICATION</scope>
</reference>
<dbReference type="InterPro" id="IPR011990">
    <property type="entry name" value="TPR-like_helical_dom_sf"/>
</dbReference>
<dbReference type="SUPFAM" id="SSF48452">
    <property type="entry name" value="TPR-like"/>
    <property type="match status" value="1"/>
</dbReference>
<sequence length="497" mass="57510">TTEEAHAELCYAELLLQQAFLTFIQDENFVSFIKGAFKVKTCLNSYKESVEIMKKRSWKENEGLEDFKTGICMGVGAFNLMISLLPPRILKVLEFVGYRGSKEKGLRELETGAMLSDTLRSPICSVLLIQYHIIISYIFGLGDGDTELSSRLLDTMQAKCPNSAIFHFLRGRIYEVSGDIDRAIMTFEESIDSQDQWKQLHHFCCWELMWCHSYLGNWLLAMKYAEKLFEESKWSKSMYAYLKGTFMMMMMMKTTTMMTMMVPRLKQRIAGKSVPVEKWAVMKVQMYYEQSEFLMLPAYEVMYVWNGFEVMGKREELIVSVISVIEEALRNLTMTSEDDAPNIMKFDNACLLNLLLGVCFRLIGQFDSAEKCFAFVIDNKKNVQRDTYLVPSCMYERGLLFMQMMKFKEAERSFDDARLVSMYVYLSHSLSLFLSLSLSLSLSFSFFLYIFFSFFLFLSMFLFLLSLSTCVCVCVCLRVCVPACVCMCVFQVSSNHN</sequence>
<dbReference type="Proteomes" id="UP000015101">
    <property type="component" value="Unassembled WGS sequence"/>
</dbReference>
<dbReference type="AlphaFoldDB" id="T1G5B1"/>
<dbReference type="Pfam" id="PF10300">
    <property type="entry name" value="Iml2-TPR_39"/>
    <property type="match status" value="1"/>
</dbReference>
<evidence type="ECO:0000313" key="2">
    <source>
        <dbReference type="EMBL" id="ESN99797.1"/>
    </source>
</evidence>
<name>T1G5B1_HELRO</name>
<dbReference type="STRING" id="6412.T1G5B1"/>
<evidence type="ECO:0000313" key="4">
    <source>
        <dbReference type="Proteomes" id="UP000015101"/>
    </source>
</evidence>
<dbReference type="HOGENOM" id="CLU_010086_3_0_1"/>
<protein>
    <recommendedName>
        <fullName evidence="5">Tetratricopeptide repeat protein 39B</fullName>
    </recommendedName>
</protein>
<dbReference type="CTD" id="20216258"/>
<feature type="transmembrane region" description="Helical" evidence="1">
    <location>
        <begin position="446"/>
        <end position="465"/>
    </location>
</feature>
<feature type="transmembrane region" description="Helical" evidence="1">
    <location>
        <begin position="472"/>
        <end position="492"/>
    </location>
</feature>
<evidence type="ECO:0008006" key="5">
    <source>
        <dbReference type="Google" id="ProtNLM"/>
    </source>
</evidence>
<dbReference type="GeneID" id="20216258"/>
<evidence type="ECO:0000256" key="1">
    <source>
        <dbReference type="SAM" id="Phobius"/>
    </source>
</evidence>
<gene>
    <name evidence="3" type="primary">20216258</name>
    <name evidence="2" type="ORF">HELRODRAFT_83856</name>
</gene>
<dbReference type="EMBL" id="AMQM01005738">
    <property type="status" value="NOT_ANNOTATED_CDS"/>
    <property type="molecule type" value="Genomic_DNA"/>
</dbReference>
<dbReference type="OMA" id="IATQEEW"/>
<dbReference type="RefSeq" id="XP_009022030.1">
    <property type="nucleotide sequence ID" value="XM_009023782.1"/>
</dbReference>